<dbReference type="Gene3D" id="3.30.470.30">
    <property type="entry name" value="DNA ligase/mRNA capping enzyme"/>
    <property type="match status" value="1"/>
</dbReference>
<gene>
    <name evidence="2" type="ORF">GCK32_014566</name>
</gene>
<reference evidence="2 3" key="1">
    <citation type="submission" date="2019-10" db="EMBL/GenBank/DDBJ databases">
        <title>Assembly and Annotation for the nematode Trichostrongylus colubriformis.</title>
        <authorList>
            <person name="Martin J."/>
        </authorList>
    </citation>
    <scope>NUCLEOTIDE SEQUENCE [LARGE SCALE GENOMIC DNA]</scope>
    <source>
        <strain evidence="2">G859</strain>
        <tissue evidence="2">Whole worm</tissue>
    </source>
</reference>
<dbReference type="Pfam" id="PF01331">
    <property type="entry name" value="mRNA_cap_enzyme"/>
    <property type="match status" value="1"/>
</dbReference>
<evidence type="ECO:0000259" key="1">
    <source>
        <dbReference type="PROSITE" id="PS50056"/>
    </source>
</evidence>
<dbReference type="SUPFAM" id="SSF52799">
    <property type="entry name" value="(Phosphotyrosine protein) phosphatases II"/>
    <property type="match status" value="1"/>
</dbReference>
<dbReference type="PANTHER" id="PTHR10367">
    <property type="entry name" value="MRNA-CAPPING ENZYME"/>
    <property type="match status" value="1"/>
</dbReference>
<dbReference type="InterPro" id="IPR029021">
    <property type="entry name" value="Prot-tyrosine_phosphatase-like"/>
</dbReference>
<dbReference type="GO" id="GO:0005524">
    <property type="term" value="F:ATP binding"/>
    <property type="evidence" value="ECO:0007669"/>
    <property type="project" value="InterPro"/>
</dbReference>
<comment type="caution">
    <text evidence="2">The sequence shown here is derived from an EMBL/GenBank/DDBJ whole genome shotgun (WGS) entry which is preliminary data.</text>
</comment>
<organism evidence="2 3">
    <name type="scientific">Trichostrongylus colubriformis</name>
    <name type="common">Black scour worm</name>
    <dbReference type="NCBI Taxonomy" id="6319"/>
    <lineage>
        <taxon>Eukaryota</taxon>
        <taxon>Metazoa</taxon>
        <taxon>Ecdysozoa</taxon>
        <taxon>Nematoda</taxon>
        <taxon>Chromadorea</taxon>
        <taxon>Rhabditida</taxon>
        <taxon>Rhabditina</taxon>
        <taxon>Rhabditomorpha</taxon>
        <taxon>Strongyloidea</taxon>
        <taxon>Trichostrongylidae</taxon>
        <taxon>Trichostrongylus</taxon>
    </lineage>
</organism>
<evidence type="ECO:0000313" key="2">
    <source>
        <dbReference type="EMBL" id="KAK5980920.1"/>
    </source>
</evidence>
<keyword evidence="3" id="KW-1185">Reference proteome</keyword>
<dbReference type="EMBL" id="WIXE01006852">
    <property type="protein sequence ID" value="KAK5980920.1"/>
    <property type="molecule type" value="Genomic_DNA"/>
</dbReference>
<dbReference type="Proteomes" id="UP001331761">
    <property type="component" value="Unassembled WGS sequence"/>
</dbReference>
<dbReference type="AlphaFoldDB" id="A0AAN8G0M5"/>
<evidence type="ECO:0000313" key="3">
    <source>
        <dbReference type="Proteomes" id="UP001331761"/>
    </source>
</evidence>
<feature type="domain" description="Tyrosine specific protein phosphatases" evidence="1">
    <location>
        <begin position="1"/>
        <end position="56"/>
    </location>
</feature>
<dbReference type="InterPro" id="IPR001339">
    <property type="entry name" value="mRNA_cap_enzyme_adenylation"/>
</dbReference>
<feature type="non-terminal residue" evidence="2">
    <location>
        <position position="1"/>
    </location>
</feature>
<protein>
    <submittedName>
        <fullName evidence="2">mRNA capping enzyme catalytic domain protein</fullName>
    </submittedName>
</protein>
<dbReference type="InterPro" id="IPR051029">
    <property type="entry name" value="mRNA_Capping_Enz/RNA_Phosphat"/>
</dbReference>
<dbReference type="PANTHER" id="PTHR10367:SF17">
    <property type="entry name" value="MRNA-CAPPING ENZYME"/>
    <property type="match status" value="1"/>
</dbReference>
<name>A0AAN8G0M5_TRICO</name>
<dbReference type="PROSITE" id="PS00383">
    <property type="entry name" value="TYR_PHOSPHATASE_1"/>
    <property type="match status" value="1"/>
</dbReference>
<accession>A0AAN8G0M5</accession>
<sequence>EHPGEIVGVHCTHGFNRTGFLIAAYMVVVKDWAVDCAVLTFAKERPCGIYKQDYLGDLFERYGDPDDCLEAPSKPSWEYGDAVCYDDENEASTSVAHAQENNENLENGEKKPQGKQFMDGLVRGVVLVTDSLKKKMLQGKIKELVGSKRDGFPGLQPVSLERSRDNDNLKLLAQRPYMVSWKADGMRYMIYICDENEVYAFDRDNEEGELPQHIGYLYVQHANEPMATMKATKKLLPYDNKIIECTFEFCCQIRVQEEALADRTTYETSQD</sequence>
<dbReference type="SUPFAM" id="SSF56091">
    <property type="entry name" value="DNA ligase/mRNA capping enzyme, catalytic domain"/>
    <property type="match status" value="1"/>
</dbReference>
<dbReference type="PROSITE" id="PS50056">
    <property type="entry name" value="TYR_PHOSPHATASE_2"/>
    <property type="match status" value="1"/>
</dbReference>
<dbReference type="GO" id="GO:0006370">
    <property type="term" value="P:7-methylguanosine mRNA capping"/>
    <property type="evidence" value="ECO:0007669"/>
    <property type="project" value="InterPro"/>
</dbReference>
<dbReference type="InterPro" id="IPR016130">
    <property type="entry name" value="Tyr_Pase_AS"/>
</dbReference>
<dbReference type="Gene3D" id="3.90.190.10">
    <property type="entry name" value="Protein tyrosine phosphatase superfamily"/>
    <property type="match status" value="1"/>
</dbReference>
<dbReference type="InterPro" id="IPR000387">
    <property type="entry name" value="Tyr_Pase_dom"/>
</dbReference>
<proteinExistence type="predicted"/>
<dbReference type="GO" id="GO:0004484">
    <property type="term" value="F:mRNA guanylyltransferase activity"/>
    <property type="evidence" value="ECO:0007669"/>
    <property type="project" value="InterPro"/>
</dbReference>